<proteinExistence type="predicted"/>
<organism evidence="2 3">
    <name type="scientific">Vibrio fortis</name>
    <dbReference type="NCBI Taxonomy" id="212667"/>
    <lineage>
        <taxon>Bacteria</taxon>
        <taxon>Pseudomonadati</taxon>
        <taxon>Pseudomonadota</taxon>
        <taxon>Gammaproteobacteria</taxon>
        <taxon>Vibrionales</taxon>
        <taxon>Vibrionaceae</taxon>
        <taxon>Vibrio</taxon>
    </lineage>
</organism>
<dbReference type="Gene3D" id="1.25.40.10">
    <property type="entry name" value="Tetratricopeptide repeat domain"/>
    <property type="match status" value="1"/>
</dbReference>
<gene>
    <name evidence="2" type="ORF">F2Z80_06660</name>
</gene>
<dbReference type="AlphaFoldDB" id="A0A5N3S9W8"/>
<dbReference type="RefSeq" id="WP_150894569.1">
    <property type="nucleotide sequence ID" value="NZ_VXDD01000001.1"/>
</dbReference>
<dbReference type="InterPro" id="IPR011989">
    <property type="entry name" value="ARM-like"/>
</dbReference>
<reference evidence="2 3" key="1">
    <citation type="submission" date="2019-09" db="EMBL/GenBank/DDBJ databases">
        <title>Vibrio Fortis S7-72.</title>
        <authorList>
            <person name="Das S.K."/>
        </authorList>
    </citation>
    <scope>NUCLEOTIDE SEQUENCE [LARGE SCALE GENOMIC DNA]</scope>
    <source>
        <strain evidence="2 3">S7-72</strain>
    </source>
</reference>
<keyword evidence="1" id="KW-0802">TPR repeat</keyword>
<dbReference type="InterPro" id="IPR016024">
    <property type="entry name" value="ARM-type_fold"/>
</dbReference>
<protein>
    <submittedName>
        <fullName evidence="2">Uncharacterized protein</fullName>
    </submittedName>
</protein>
<evidence type="ECO:0000256" key="1">
    <source>
        <dbReference type="PROSITE-ProRule" id="PRU00339"/>
    </source>
</evidence>
<feature type="repeat" description="TPR" evidence="1">
    <location>
        <begin position="199"/>
        <end position="232"/>
    </location>
</feature>
<dbReference type="InterPro" id="IPR011990">
    <property type="entry name" value="TPR-like_helical_dom_sf"/>
</dbReference>
<dbReference type="Proteomes" id="UP000326687">
    <property type="component" value="Unassembled WGS sequence"/>
</dbReference>
<evidence type="ECO:0000313" key="2">
    <source>
        <dbReference type="EMBL" id="KAB0303634.1"/>
    </source>
</evidence>
<dbReference type="PROSITE" id="PS50005">
    <property type="entry name" value="TPR"/>
    <property type="match status" value="1"/>
</dbReference>
<comment type="caution">
    <text evidence="2">The sequence shown here is derived from an EMBL/GenBank/DDBJ whole genome shotgun (WGS) entry which is preliminary data.</text>
</comment>
<dbReference type="EMBL" id="VXDD01000001">
    <property type="protein sequence ID" value="KAB0303634.1"/>
    <property type="molecule type" value="Genomic_DNA"/>
</dbReference>
<dbReference type="SUPFAM" id="SSF48371">
    <property type="entry name" value="ARM repeat"/>
    <property type="match status" value="1"/>
</dbReference>
<dbReference type="Gene3D" id="1.25.10.10">
    <property type="entry name" value="Leucine-rich Repeat Variant"/>
    <property type="match status" value="1"/>
</dbReference>
<dbReference type="SUPFAM" id="SSF48452">
    <property type="entry name" value="TPR-like"/>
    <property type="match status" value="1"/>
</dbReference>
<evidence type="ECO:0000313" key="3">
    <source>
        <dbReference type="Proteomes" id="UP000326687"/>
    </source>
</evidence>
<name>A0A5N3S9W8_9VIBR</name>
<accession>A0A5N3S9W8</accession>
<dbReference type="InterPro" id="IPR019734">
    <property type="entry name" value="TPR_rpt"/>
</dbReference>
<sequence>MSQVRQVETDASAIREQLLSEHSQNESLEIDQRAAATVNLGMHYGPNAIIAVARASRSPHSEMRLAAIQAAEQWQGKAKWDVISPLLDDDSKVVQQEAVRALITLWPQLEGVYLETLVSAIERHLNQLPMDLDGDLERAWFYNIQNEQQKAEALYTDMQNKYDDPRVFIVYAEYLKQSGNELEIRKVLNQALLNYPDSAALHYSLGLAYLRNNQTNDAIHRLRTAYQLEPTRGSYGYIYATLIRDTDPETAISIYESIYQRRSQPAYLYALCETLLNTGEDANQCLTELETVAPQDVVLKLRDSSPSE</sequence>